<reference evidence="1" key="1">
    <citation type="submission" date="2018-05" db="EMBL/GenBank/DDBJ databases">
        <authorList>
            <person name="Lanie J.A."/>
            <person name="Ng W.-L."/>
            <person name="Kazmierczak K.M."/>
            <person name="Andrzejewski T.M."/>
            <person name="Davidsen T.M."/>
            <person name="Wayne K.J."/>
            <person name="Tettelin H."/>
            <person name="Glass J.I."/>
            <person name="Rusch D."/>
            <person name="Podicherti R."/>
            <person name="Tsui H.-C.T."/>
            <person name="Winkler M.E."/>
        </authorList>
    </citation>
    <scope>NUCLEOTIDE SEQUENCE</scope>
</reference>
<gene>
    <name evidence="1" type="ORF">METZ01_LOCUS281220</name>
</gene>
<protein>
    <submittedName>
        <fullName evidence="1">Uncharacterized protein</fullName>
    </submittedName>
</protein>
<dbReference type="AlphaFoldDB" id="A0A382KVF0"/>
<accession>A0A382KVF0</accession>
<feature type="non-terminal residue" evidence="1">
    <location>
        <position position="325"/>
    </location>
</feature>
<proteinExistence type="predicted"/>
<organism evidence="1">
    <name type="scientific">marine metagenome</name>
    <dbReference type="NCBI Taxonomy" id="408172"/>
    <lineage>
        <taxon>unclassified sequences</taxon>
        <taxon>metagenomes</taxon>
        <taxon>ecological metagenomes</taxon>
    </lineage>
</organism>
<evidence type="ECO:0000313" key="1">
    <source>
        <dbReference type="EMBL" id="SVC28366.1"/>
    </source>
</evidence>
<sequence>MLDDYGNTQRWSTRRQLPTTLHRYDMKKFLVHVIARSAAERLLRLLAGYRQHVLVAVLFRLLTRRMPGPHDLGGNKRYHVLMIDKDTFYEDVFASLGASPDVRVHVANRVLVKSIAAAFLPPELDDNFYVSDDPKTIQAKRDYCEFLTKMWPLLTWLMPINAVVSANFGYYAERELAGAMERLGVPFLALHKENLKSPGRMDFYADLYRNRRGPFTGRRILVYNEIERVIQTKAEIITPDRVTICGMPRLDRVHAWRKCVADQKHPATANDGGRKIVLLFSFTQKTGLPLMRRKSRSGVINRSEPMENEVGKLSWKILFQDSHWA</sequence>
<name>A0A382KVF0_9ZZZZ</name>
<dbReference type="EMBL" id="UINC01083045">
    <property type="protein sequence ID" value="SVC28366.1"/>
    <property type="molecule type" value="Genomic_DNA"/>
</dbReference>